<evidence type="ECO:0000256" key="1">
    <source>
        <dbReference type="ARBA" id="ARBA00022630"/>
    </source>
</evidence>
<dbReference type="InterPro" id="IPR006094">
    <property type="entry name" value="Oxid_FAD_bind_N"/>
</dbReference>
<dbReference type="GO" id="GO:0003824">
    <property type="term" value="F:catalytic activity"/>
    <property type="evidence" value="ECO:0007669"/>
    <property type="project" value="InterPro"/>
</dbReference>
<dbReference type="EMBL" id="NJIH01000012">
    <property type="protein sequence ID" value="OWT55666.1"/>
    <property type="molecule type" value="Genomic_DNA"/>
</dbReference>
<proteinExistence type="predicted"/>
<dbReference type="InterPro" id="IPR016166">
    <property type="entry name" value="FAD-bd_PCMH"/>
</dbReference>
<evidence type="ECO:0000313" key="4">
    <source>
        <dbReference type="EMBL" id="OWT55666.1"/>
    </source>
</evidence>
<dbReference type="InterPro" id="IPR016169">
    <property type="entry name" value="FAD-bd_PCMH_sub2"/>
</dbReference>
<keyword evidence="2" id="KW-0274">FAD</keyword>
<dbReference type="GO" id="GO:0071949">
    <property type="term" value="F:FAD binding"/>
    <property type="evidence" value="ECO:0007669"/>
    <property type="project" value="InterPro"/>
</dbReference>
<reference evidence="5" key="1">
    <citation type="submission" date="2017-06" db="EMBL/GenBank/DDBJ databases">
        <title>Herbaspirillum phytohormonus sp. nov., isolated from the root nodule of Robinia pseudoacacia in lead-zinc mine.</title>
        <authorList>
            <person name="Fan M."/>
            <person name="Lin Y."/>
        </authorList>
    </citation>
    <scope>NUCLEOTIDE SEQUENCE [LARGE SCALE GENOMIC DNA]</scope>
    <source>
        <strain evidence="5">SC-089</strain>
    </source>
</reference>
<gene>
    <name evidence="4" type="ORF">CEY11_20300</name>
</gene>
<dbReference type="PANTHER" id="PTHR11748">
    <property type="entry name" value="D-LACTATE DEHYDROGENASE"/>
    <property type="match status" value="1"/>
</dbReference>
<evidence type="ECO:0000313" key="5">
    <source>
        <dbReference type="Proteomes" id="UP000214603"/>
    </source>
</evidence>
<dbReference type="OrthoDB" id="9811557at2"/>
<keyword evidence="1" id="KW-0285">Flavoprotein</keyword>
<evidence type="ECO:0000259" key="3">
    <source>
        <dbReference type="PROSITE" id="PS51387"/>
    </source>
</evidence>
<evidence type="ECO:0000256" key="2">
    <source>
        <dbReference type="ARBA" id="ARBA00022827"/>
    </source>
</evidence>
<comment type="caution">
    <text evidence="4">The sequence shown here is derived from an EMBL/GenBank/DDBJ whole genome shotgun (WGS) entry which is preliminary data.</text>
</comment>
<dbReference type="PROSITE" id="PS51387">
    <property type="entry name" value="FAD_PCMH"/>
    <property type="match status" value="1"/>
</dbReference>
<dbReference type="InterPro" id="IPR036318">
    <property type="entry name" value="FAD-bd_PCMH-like_sf"/>
</dbReference>
<dbReference type="SUPFAM" id="SSF55103">
    <property type="entry name" value="FAD-linked oxidases, C-terminal domain"/>
    <property type="match status" value="1"/>
</dbReference>
<sequence>MEFVLAELSDQVMTARAAQRPLSIRGGATKRFYGEATDLEDLHSHAVLDMSSLCGVVNYQPAELVITARAGTLLSDIEQVLDQEGQMLAFEPPRLGAASTLGGCVASGLSGPRRMAAGSLRDFVLGAKLLDSSGVVLEFGGEVMKNVAGYDVSRLLAGSMGVFGALVEVSLKVVPKPFEEATLVLQATEAEALQHFGRWRTMPLAISATSWEDPGDGGRVSVRLSGSGSAVAAGVRRIGGERLNEDEAQAYWVSLRDQTHAFFRARPLWRLALPPRARALQAGPTLIEWNGGQRWLAADADPLDLRRRVQALGGHATLYRYDYKPVGVPVFHPLAAGLLDVSRRLKQEFDPVGIFNPKRLFSEF</sequence>
<feature type="domain" description="FAD-binding PCMH-type" evidence="3">
    <location>
        <begin position="1"/>
        <end position="176"/>
    </location>
</feature>
<dbReference type="Pfam" id="PF01565">
    <property type="entry name" value="FAD_binding_4"/>
    <property type="match status" value="1"/>
</dbReference>
<accession>A0A225M3F1</accession>
<dbReference type="InterPro" id="IPR016164">
    <property type="entry name" value="FAD-linked_Oxase-like_C"/>
</dbReference>
<dbReference type="RefSeq" id="WP_088605240.1">
    <property type="nucleotide sequence ID" value="NZ_NJIH01000012.1"/>
</dbReference>
<organism evidence="4 5">
    <name type="scientific">Candidimonas nitroreducens</name>
    <dbReference type="NCBI Taxonomy" id="683354"/>
    <lineage>
        <taxon>Bacteria</taxon>
        <taxon>Pseudomonadati</taxon>
        <taxon>Pseudomonadota</taxon>
        <taxon>Betaproteobacteria</taxon>
        <taxon>Burkholderiales</taxon>
        <taxon>Alcaligenaceae</taxon>
        <taxon>Candidimonas</taxon>
    </lineage>
</organism>
<dbReference type="SUPFAM" id="SSF56176">
    <property type="entry name" value="FAD-binding/transporter-associated domain-like"/>
    <property type="match status" value="1"/>
</dbReference>
<name>A0A225M3F1_9BURK</name>
<protein>
    <submittedName>
        <fullName evidence="4">Glycolate oxidase subunit GlcE</fullName>
    </submittedName>
</protein>
<dbReference type="PANTHER" id="PTHR11748:SF103">
    <property type="entry name" value="GLYCOLATE OXIDASE SUBUNIT GLCE"/>
    <property type="match status" value="1"/>
</dbReference>
<dbReference type="Gene3D" id="3.30.465.10">
    <property type="match status" value="1"/>
</dbReference>
<dbReference type="Proteomes" id="UP000214603">
    <property type="component" value="Unassembled WGS sequence"/>
</dbReference>
<dbReference type="NCBIfam" id="NF008439">
    <property type="entry name" value="PRK11282.1"/>
    <property type="match status" value="1"/>
</dbReference>
<dbReference type="AlphaFoldDB" id="A0A225M3F1"/>
<keyword evidence="5" id="KW-1185">Reference proteome</keyword>